<dbReference type="CDD" id="cd00841">
    <property type="entry name" value="MPP_YfcE"/>
    <property type="match status" value="1"/>
</dbReference>
<keyword evidence="5" id="KW-1185">Reference proteome</keyword>
<dbReference type="EC" id="3.1.4.-" evidence="2"/>
<gene>
    <name evidence="4" type="ORF">G3570_12505</name>
</gene>
<evidence type="ECO:0000313" key="5">
    <source>
        <dbReference type="Proteomes" id="UP000473278"/>
    </source>
</evidence>
<dbReference type="PANTHER" id="PTHR43165">
    <property type="entry name" value="METALLOPHOSPHOESTERASE"/>
    <property type="match status" value="1"/>
</dbReference>
<proteinExistence type="inferred from homology"/>
<comment type="cofactor">
    <cofactor evidence="2">
        <name>a divalent metal cation</name>
        <dbReference type="ChEBI" id="CHEBI:60240"/>
    </cofactor>
</comment>
<dbReference type="NCBIfam" id="TIGR00040">
    <property type="entry name" value="yfcE"/>
    <property type="match status" value="1"/>
</dbReference>
<dbReference type="InterPro" id="IPR000979">
    <property type="entry name" value="Phosphodiesterase_MJ0936/Vps29"/>
</dbReference>
<feature type="domain" description="Calcineurin-like phosphoesterase" evidence="3">
    <location>
        <begin position="1"/>
        <end position="153"/>
    </location>
</feature>
<dbReference type="Gene3D" id="3.60.21.10">
    <property type="match status" value="1"/>
</dbReference>
<dbReference type="GO" id="GO:0046872">
    <property type="term" value="F:metal ion binding"/>
    <property type="evidence" value="ECO:0007669"/>
    <property type="project" value="UniProtKB-KW"/>
</dbReference>
<accession>A0A6M1SQ19</accession>
<dbReference type="GO" id="GO:0016787">
    <property type="term" value="F:hydrolase activity"/>
    <property type="evidence" value="ECO:0007669"/>
    <property type="project" value="UniProtKB-UniRule"/>
</dbReference>
<dbReference type="InterPro" id="IPR053193">
    <property type="entry name" value="MetalloPDE_YfcE-like"/>
</dbReference>
<evidence type="ECO:0000259" key="3">
    <source>
        <dbReference type="Pfam" id="PF12850"/>
    </source>
</evidence>
<dbReference type="SUPFAM" id="SSF56300">
    <property type="entry name" value="Metallo-dependent phosphatases"/>
    <property type="match status" value="1"/>
</dbReference>
<sequence>MLIGLISDTHDHIPNTEKAVQLFKDRKVDLVIHCGDFCSPFMIPLFEGLHLEAIFGNNDGDKYLLMNKCAEIEADLEGEFFELQADDRLLAVYHGTYAELTEALHHCGKYDAVISGHTHETVQKKVGKTLAINPGTANGFDGKATIAFLETSDMSVEFVNL</sequence>
<dbReference type="RefSeq" id="WP_165142890.1">
    <property type="nucleotide sequence ID" value="NZ_JAALLT010000004.1"/>
</dbReference>
<organism evidence="4 5">
    <name type="scientific">Halalkalibaculum roseum</name>
    <dbReference type="NCBI Taxonomy" id="2709311"/>
    <lineage>
        <taxon>Bacteria</taxon>
        <taxon>Pseudomonadati</taxon>
        <taxon>Balneolota</taxon>
        <taxon>Balneolia</taxon>
        <taxon>Balneolales</taxon>
        <taxon>Balneolaceae</taxon>
        <taxon>Halalkalibaculum</taxon>
    </lineage>
</organism>
<dbReference type="Pfam" id="PF12850">
    <property type="entry name" value="Metallophos_2"/>
    <property type="match status" value="1"/>
</dbReference>
<protein>
    <recommendedName>
        <fullName evidence="2">Phosphoesterase</fullName>
        <ecNumber evidence="2">3.1.4.-</ecNumber>
    </recommendedName>
</protein>
<comment type="similarity">
    <text evidence="1 2">Belongs to the metallophosphoesterase superfamily. YfcE family.</text>
</comment>
<dbReference type="InterPro" id="IPR024654">
    <property type="entry name" value="Calcineurin-like_PHP_lpxH"/>
</dbReference>
<evidence type="ECO:0000256" key="1">
    <source>
        <dbReference type="ARBA" id="ARBA00008950"/>
    </source>
</evidence>
<evidence type="ECO:0000313" key="4">
    <source>
        <dbReference type="EMBL" id="NGP77461.1"/>
    </source>
</evidence>
<dbReference type="Proteomes" id="UP000473278">
    <property type="component" value="Unassembled WGS sequence"/>
</dbReference>
<dbReference type="PANTHER" id="PTHR43165:SF1">
    <property type="entry name" value="PHOSPHODIESTERASE MJ0936"/>
    <property type="match status" value="1"/>
</dbReference>
<name>A0A6M1SQ19_9BACT</name>
<comment type="caution">
    <text evidence="4">The sequence shown here is derived from an EMBL/GenBank/DDBJ whole genome shotgun (WGS) entry which is preliminary data.</text>
</comment>
<evidence type="ECO:0000256" key="2">
    <source>
        <dbReference type="RuleBase" id="RU362039"/>
    </source>
</evidence>
<dbReference type="InterPro" id="IPR029052">
    <property type="entry name" value="Metallo-depent_PP-like"/>
</dbReference>
<keyword evidence="2" id="KW-0479">Metal-binding</keyword>
<reference evidence="4 5" key="1">
    <citation type="submission" date="2020-02" db="EMBL/GenBank/DDBJ databases">
        <title>Balneolaceae bacterium YR4-1, complete genome.</title>
        <authorList>
            <person name="Li Y."/>
            <person name="Wu S."/>
        </authorList>
    </citation>
    <scope>NUCLEOTIDE SEQUENCE [LARGE SCALE GENOMIC DNA]</scope>
    <source>
        <strain evidence="4 5">YR4-1</strain>
    </source>
</reference>
<dbReference type="AlphaFoldDB" id="A0A6M1SQ19"/>
<dbReference type="InterPro" id="IPR041802">
    <property type="entry name" value="MPP_YfcE"/>
</dbReference>
<dbReference type="EMBL" id="JAALLT010000004">
    <property type="protein sequence ID" value="NGP77461.1"/>
    <property type="molecule type" value="Genomic_DNA"/>
</dbReference>